<evidence type="ECO:0000313" key="1">
    <source>
        <dbReference type="EMBL" id="GAQ24751.1"/>
    </source>
</evidence>
<protein>
    <recommendedName>
        <fullName evidence="3">CRISPR type III-B/RAMP module-associated protein Cmr5</fullName>
    </recommendedName>
</protein>
<organism evidence="1">
    <name type="scientific">Tepidanaerobacter syntrophicus</name>
    <dbReference type="NCBI Taxonomy" id="224999"/>
    <lineage>
        <taxon>Bacteria</taxon>
        <taxon>Bacillati</taxon>
        <taxon>Bacillota</taxon>
        <taxon>Clostridia</taxon>
        <taxon>Thermosediminibacterales</taxon>
        <taxon>Tepidanaerobacteraceae</taxon>
        <taxon>Tepidanaerobacter</taxon>
    </lineage>
</organism>
<dbReference type="AlphaFoldDB" id="A0A0U9HKZ9"/>
<evidence type="ECO:0000313" key="2">
    <source>
        <dbReference type="Proteomes" id="UP000062160"/>
    </source>
</evidence>
<sequence length="143" mass="16629">MSKKENLDAVINKLGYNILKSISETRGPERSGLKAHIDKALGVLVNDGVYAYYVFCKSKDKDKDNKIYSKIFVNDIIKELKEYVNLKDEKLKDINYSDREGRNEAFFQNLSENLHELLFFREALETVLIYARYHVKALGDENE</sequence>
<keyword evidence="2" id="KW-1185">Reference proteome</keyword>
<gene>
    <name evidence="1" type="ORF">TSYNT_6131</name>
</gene>
<dbReference type="RefSeq" id="WP_059031869.1">
    <property type="nucleotide sequence ID" value="NZ_BSDW01000001.1"/>
</dbReference>
<dbReference type="STRING" id="224999.GCA_001485475_00757"/>
<reference evidence="1" key="1">
    <citation type="journal article" date="2016" name="Genome Announc.">
        <title>Draft Genome Sequence of the Syntrophic Lactate-Degrading Bacterium Tepidanaerobacter syntrophicus JLT.</title>
        <authorList>
            <person name="Matsuura N."/>
            <person name="Ohashi A."/>
            <person name="Tourlousse D.M."/>
            <person name="Sekiguchi Y."/>
        </authorList>
    </citation>
    <scope>NUCLEOTIDE SEQUENCE [LARGE SCALE GENOMIC DNA]</scope>
    <source>
        <strain evidence="1">JL</strain>
    </source>
</reference>
<dbReference type="EMBL" id="DF977000">
    <property type="protein sequence ID" value="GAQ24751.1"/>
    <property type="molecule type" value="Genomic_DNA"/>
</dbReference>
<evidence type="ECO:0008006" key="3">
    <source>
        <dbReference type="Google" id="ProtNLM"/>
    </source>
</evidence>
<dbReference type="Proteomes" id="UP000062160">
    <property type="component" value="Unassembled WGS sequence"/>
</dbReference>
<dbReference type="OrthoDB" id="15452at2"/>
<name>A0A0U9HKZ9_9FIRM</name>
<proteinExistence type="predicted"/>
<accession>A0A0U9HKZ9</accession>